<sequence length="105" mass="11217">MSALPAAKQFSEPKRVTGSPVKGAAYAYGDPVWLALPNPRPGPLTATAAEIHVPALFVKAIGKEGEEREAIVIGLHSNRELRKPLAKLTPRKTGEIAPGRRRCGL</sequence>
<protein>
    <submittedName>
        <fullName evidence="2">Uncharacterized protein</fullName>
    </submittedName>
</protein>
<dbReference type="EMBL" id="MASI01000003">
    <property type="protein sequence ID" value="ODA67634.1"/>
    <property type="molecule type" value="Genomic_DNA"/>
</dbReference>
<dbReference type="Proteomes" id="UP000095087">
    <property type="component" value="Unassembled WGS sequence"/>
</dbReference>
<feature type="region of interest" description="Disordered" evidence="1">
    <location>
        <begin position="1"/>
        <end position="21"/>
    </location>
</feature>
<dbReference type="AlphaFoldDB" id="A0A1E2RZJ4"/>
<comment type="caution">
    <text evidence="2">The sequence shown here is derived from an EMBL/GenBank/DDBJ whole genome shotgun (WGS) entry which is preliminary data.</text>
</comment>
<dbReference type="STRING" id="1177755.A7A08_01669"/>
<name>A0A1E2RZJ4_9HYPH</name>
<keyword evidence="3" id="KW-1185">Reference proteome</keyword>
<accession>A0A1E2RZJ4</accession>
<organism evidence="2 3">
    <name type="scientific">Methyloligella halotolerans</name>
    <dbReference type="NCBI Taxonomy" id="1177755"/>
    <lineage>
        <taxon>Bacteria</taxon>
        <taxon>Pseudomonadati</taxon>
        <taxon>Pseudomonadota</taxon>
        <taxon>Alphaproteobacteria</taxon>
        <taxon>Hyphomicrobiales</taxon>
        <taxon>Hyphomicrobiaceae</taxon>
        <taxon>Methyloligella</taxon>
    </lineage>
</organism>
<evidence type="ECO:0000313" key="3">
    <source>
        <dbReference type="Proteomes" id="UP000095087"/>
    </source>
</evidence>
<dbReference type="RefSeq" id="WP_169822956.1">
    <property type="nucleotide sequence ID" value="NZ_MASI01000003.1"/>
</dbReference>
<gene>
    <name evidence="2" type="ORF">A7A08_01669</name>
</gene>
<reference evidence="2 3" key="1">
    <citation type="submission" date="2016-07" db="EMBL/GenBank/DDBJ databases">
        <title>Draft genome sequence of Methyloligella halotolerans C2T (VKM B-2706T=CCUG 61687T=DSM 25045T), a halotolerant polyhydroxybutyrate accumulating methylotroph.</title>
        <authorList>
            <person name="Vasilenko O.V."/>
            <person name="Doronina N.V."/>
            <person name="Poroshina M.N."/>
            <person name="Tarlachkov S.V."/>
            <person name="Trotsenko Y.A."/>
        </authorList>
    </citation>
    <scope>NUCLEOTIDE SEQUENCE [LARGE SCALE GENOMIC DNA]</scope>
    <source>
        <strain evidence="2 3">VKM B-2706</strain>
    </source>
</reference>
<evidence type="ECO:0000313" key="2">
    <source>
        <dbReference type="EMBL" id="ODA67634.1"/>
    </source>
</evidence>
<proteinExistence type="predicted"/>
<evidence type="ECO:0000256" key="1">
    <source>
        <dbReference type="SAM" id="MobiDB-lite"/>
    </source>
</evidence>